<name>A0A0W8G3V5_9ZZZZ</name>
<sequence length="80" mass="8663">MDLTEDERLVLGALAGQAEAAFPDRRMPGEAAVALGLSQRRALAVFRSLAARGFYEYDISLYSGRLTDRGREAARGMGEA</sequence>
<accession>A0A0W8G3V5</accession>
<proteinExistence type="predicted"/>
<reference evidence="1" key="1">
    <citation type="journal article" date="2015" name="Proc. Natl. Acad. Sci. U.S.A.">
        <title>Networks of energetic and metabolic interactions define dynamics in microbial communities.</title>
        <authorList>
            <person name="Embree M."/>
            <person name="Liu J.K."/>
            <person name="Al-Bassam M.M."/>
            <person name="Zengler K."/>
        </authorList>
    </citation>
    <scope>NUCLEOTIDE SEQUENCE</scope>
</reference>
<comment type="caution">
    <text evidence="1">The sequence shown here is derived from an EMBL/GenBank/DDBJ whole genome shotgun (WGS) entry which is preliminary data.</text>
</comment>
<organism evidence="1">
    <name type="scientific">hydrocarbon metagenome</name>
    <dbReference type="NCBI Taxonomy" id="938273"/>
    <lineage>
        <taxon>unclassified sequences</taxon>
        <taxon>metagenomes</taxon>
        <taxon>ecological metagenomes</taxon>
    </lineage>
</organism>
<protein>
    <submittedName>
        <fullName evidence="1">Uncharacterized protein</fullName>
    </submittedName>
</protein>
<dbReference type="AlphaFoldDB" id="A0A0W8G3V5"/>
<gene>
    <name evidence="1" type="ORF">ASZ90_002435</name>
</gene>
<evidence type="ECO:0000313" key="1">
    <source>
        <dbReference type="EMBL" id="KUG27714.1"/>
    </source>
</evidence>
<dbReference type="EMBL" id="LNQE01000296">
    <property type="protein sequence ID" value="KUG27714.1"/>
    <property type="molecule type" value="Genomic_DNA"/>
</dbReference>